<dbReference type="KEGG" id="vnx:VNE69_04222"/>
<feature type="chain" id="PRO_5043881440" evidence="1">
    <location>
        <begin position="16"/>
        <end position="553"/>
    </location>
</feature>
<keyword evidence="1" id="KW-0732">Signal</keyword>
<gene>
    <name evidence="2" type="ORF">VNE69_04222</name>
</gene>
<dbReference type="AlphaFoldDB" id="A0AAX4JBN2"/>
<evidence type="ECO:0000313" key="3">
    <source>
        <dbReference type="Proteomes" id="UP001334084"/>
    </source>
</evidence>
<feature type="signal peptide" evidence="1">
    <location>
        <begin position="1"/>
        <end position="15"/>
    </location>
</feature>
<dbReference type="EMBL" id="CP142729">
    <property type="protein sequence ID" value="WUR03402.1"/>
    <property type="molecule type" value="Genomic_DNA"/>
</dbReference>
<dbReference type="GeneID" id="90541212"/>
<protein>
    <submittedName>
        <fullName evidence="2">Uncharacterized protein</fullName>
    </submittedName>
</protein>
<proteinExistence type="predicted"/>
<dbReference type="Proteomes" id="UP001334084">
    <property type="component" value="Chromosome 4"/>
</dbReference>
<sequence>MFILHVFYMFVSTQAIYRSLCNEIPEGFNQKIVKGDYRMVDTTKNYGYADLWHYENKEISFSFKIIDFEKDENSEIPESFNINCEGKSLDIILNEYERQLIEIMNKYKLYKVFLKYMVADTDVCIKSNENIIIKDIIEGIRKIHDKRNNTNNENKFLHQKTIQAYINEEKSMLHMIEEAPLKTEYYRFRANSYVSPRYDANDDIICISVLVYIEKAYFYFEFSKVEMLDIVKLCLKEKDEISPKCFDLYKDAFFSLDFNNKSVSFFTERRLKIPNTLRQNENCKIIKLLRDELGLLECSEDNNTTINPVQENNLESREYAERMQDLMGNTEYAVIDAFNILLKEKEIGFLVKRILDKTKDQLNIFFGHILVFDELIGTEDLDCLIENKGNLNRKAIISKIFNSEGDQSRYIKVFLFVEAENYINNDDDDAAEGSFKTLKEIGNIMKDNIRNEDQNEQSSQYLNLVDIMNQVIVKQSENFEVFTLHNMLCFIELVAESGSQEASFYMARFYKNGQQAKDKNDFIKFCDLDPKEVEGNIRLIEGELAEIAKEERK</sequence>
<organism evidence="2 3">
    <name type="scientific">Vairimorpha necatrix</name>
    <dbReference type="NCBI Taxonomy" id="6039"/>
    <lineage>
        <taxon>Eukaryota</taxon>
        <taxon>Fungi</taxon>
        <taxon>Fungi incertae sedis</taxon>
        <taxon>Microsporidia</taxon>
        <taxon>Nosematidae</taxon>
        <taxon>Vairimorpha</taxon>
    </lineage>
</organism>
<keyword evidence="3" id="KW-1185">Reference proteome</keyword>
<accession>A0AAX4JBN2</accession>
<evidence type="ECO:0000313" key="2">
    <source>
        <dbReference type="EMBL" id="WUR03402.1"/>
    </source>
</evidence>
<name>A0AAX4JBN2_9MICR</name>
<reference evidence="2" key="1">
    <citation type="journal article" date="2024" name="BMC Genomics">
        <title>Functional annotation of a divergent genome using sequence and structure-based similarity.</title>
        <authorList>
            <person name="Svedberg D."/>
            <person name="Winiger R.R."/>
            <person name="Berg A."/>
            <person name="Sharma H."/>
            <person name="Tellgren-Roth C."/>
            <person name="Debrunner-Vossbrinck B.A."/>
            <person name="Vossbrinck C.R."/>
            <person name="Barandun J."/>
        </authorList>
    </citation>
    <scope>NUCLEOTIDE SEQUENCE</scope>
    <source>
        <strain evidence="2">Illinois isolate</strain>
    </source>
</reference>
<evidence type="ECO:0000256" key="1">
    <source>
        <dbReference type="SAM" id="SignalP"/>
    </source>
</evidence>
<dbReference type="RefSeq" id="XP_065329547.1">
    <property type="nucleotide sequence ID" value="XM_065473475.1"/>
</dbReference>